<protein>
    <recommendedName>
        <fullName evidence="3">Polyketide cyclase / dehydrase and lipid transport</fullName>
    </recommendedName>
</protein>
<dbReference type="EMBL" id="FQXU01000023">
    <property type="protein sequence ID" value="SHI87668.1"/>
    <property type="molecule type" value="Genomic_DNA"/>
</dbReference>
<evidence type="ECO:0000313" key="1">
    <source>
        <dbReference type="EMBL" id="SHI87668.1"/>
    </source>
</evidence>
<dbReference type="PANTHER" id="PTHR36166">
    <property type="entry name" value="CHROMOSOME 9, WHOLE GENOME SHOTGUN SEQUENCE"/>
    <property type="match status" value="1"/>
</dbReference>
<dbReference type="InterPro" id="IPR019587">
    <property type="entry name" value="Polyketide_cyclase/dehydratase"/>
</dbReference>
<name>A0A1M6EQK2_9CLOT</name>
<reference evidence="1 2" key="1">
    <citation type="submission" date="2016-11" db="EMBL/GenBank/DDBJ databases">
        <authorList>
            <person name="Jaros S."/>
            <person name="Januszkiewicz K."/>
            <person name="Wedrychowicz H."/>
        </authorList>
    </citation>
    <scope>NUCLEOTIDE SEQUENCE [LARGE SCALE GENOMIC DNA]</scope>
    <source>
        <strain evidence="1 2">DSM 6191</strain>
    </source>
</reference>
<dbReference type="PANTHER" id="PTHR36166:SF1">
    <property type="entry name" value="SRPBCC DOMAIN-CONTAINING PROTEIN"/>
    <property type="match status" value="1"/>
</dbReference>
<organism evidence="1 2">
    <name type="scientific">Clostridium intestinale DSM 6191</name>
    <dbReference type="NCBI Taxonomy" id="1121320"/>
    <lineage>
        <taxon>Bacteria</taxon>
        <taxon>Bacillati</taxon>
        <taxon>Bacillota</taxon>
        <taxon>Clostridia</taxon>
        <taxon>Eubacteriales</taxon>
        <taxon>Clostridiaceae</taxon>
        <taxon>Clostridium</taxon>
    </lineage>
</organism>
<dbReference type="CDD" id="cd07822">
    <property type="entry name" value="SRPBCC_4"/>
    <property type="match status" value="1"/>
</dbReference>
<dbReference type="Pfam" id="PF10604">
    <property type="entry name" value="Polyketide_cyc2"/>
    <property type="match status" value="1"/>
</dbReference>
<evidence type="ECO:0008006" key="3">
    <source>
        <dbReference type="Google" id="ProtNLM"/>
    </source>
</evidence>
<proteinExistence type="predicted"/>
<evidence type="ECO:0000313" key="2">
    <source>
        <dbReference type="Proteomes" id="UP000184241"/>
    </source>
</evidence>
<sequence length="144" mass="16533">MKEIKTEIIINSTVDKVWSTLTDFDSYPNWNPFIKYFRGTPKEGNRIEVKLVPPNSKGMVFKPTILKFIPNKELRWLGHTLISGLFDGEHIFELKPNSDGTTTFIQREKFGGILVPLLKNSLDDTKAGFELMNKKIKEICETTL</sequence>
<dbReference type="RefSeq" id="WP_073022770.1">
    <property type="nucleotide sequence ID" value="NZ_FQXU01000023.1"/>
</dbReference>
<dbReference type="AlphaFoldDB" id="A0A1M6EQK2"/>
<gene>
    <name evidence="1" type="ORF">SAMN02745941_04492</name>
</gene>
<accession>A0A1M6EQK2</accession>
<dbReference type="Gene3D" id="3.30.530.20">
    <property type="match status" value="1"/>
</dbReference>
<dbReference type="Proteomes" id="UP000184241">
    <property type="component" value="Unassembled WGS sequence"/>
</dbReference>
<dbReference type="InterPro" id="IPR023393">
    <property type="entry name" value="START-like_dom_sf"/>
</dbReference>
<dbReference type="SUPFAM" id="SSF55961">
    <property type="entry name" value="Bet v1-like"/>
    <property type="match status" value="1"/>
</dbReference>